<keyword evidence="2" id="KW-1133">Transmembrane helix</keyword>
<evidence type="ECO:0000313" key="6">
    <source>
        <dbReference type="Proteomes" id="UP000324241"/>
    </source>
</evidence>
<dbReference type="AlphaFoldDB" id="A0A4S3J1U8"/>
<dbReference type="Proteomes" id="UP000308092">
    <property type="component" value="Unassembled WGS sequence"/>
</dbReference>
<dbReference type="OrthoDB" id="2105912at2759"/>
<sequence>MGKPQDNQDSPDLPPPYEQAVTAPSSSSAFPTTAPAPVPIPGNSPYHSISPEARNSNQVTLSPELSQDASALHALITRQADIPPCPLLSVRGTHTISRSENHGRKHRRRNVTDFDFKIDLTRYVVGNNHDDDTWHELHVARDSDGEKKYRGGRFPSTRWRGHCCCSRQQRIRLPSPEDGEEHMGLVGRSEGDLEPSSSPGAEPGLIGWCERFCEDPGQVKSFTFKRTVTGLDSTIIRSALKSHLRALNYSGTVDISTSISNRSFTVYSPHWINRARNNNWIYYGCILLQLWVVTWPVIWLLEHRYEVVQSEWRFSRDITPGGNSKAYVTGQSEAAVAKDVAPVVTQAAWERRRSGNVLTQEETETLRRLEQEGRERGGRVVVVNWGEMGEWGTNQYTWAG</sequence>
<feature type="region of interest" description="Disordered" evidence="1">
    <location>
        <begin position="1"/>
        <end position="58"/>
    </location>
</feature>
<evidence type="ECO:0000313" key="4">
    <source>
        <dbReference type="EMBL" id="THC88749.1"/>
    </source>
</evidence>
<keyword evidence="2" id="KW-0812">Transmembrane</keyword>
<dbReference type="GeneID" id="54329541"/>
<protein>
    <submittedName>
        <fullName evidence="4">Uncharacterized protein</fullName>
    </submittedName>
</protein>
<feature type="transmembrane region" description="Helical" evidence="2">
    <location>
        <begin position="280"/>
        <end position="301"/>
    </location>
</feature>
<evidence type="ECO:0000313" key="5">
    <source>
        <dbReference type="Proteomes" id="UP000308092"/>
    </source>
</evidence>
<keyword evidence="5" id="KW-1185">Reference proteome</keyword>
<feature type="compositionally biased region" description="Low complexity" evidence="1">
    <location>
        <begin position="20"/>
        <end position="33"/>
    </location>
</feature>
<dbReference type="EMBL" id="SOSA01000776">
    <property type="protein sequence ID" value="THC88749.1"/>
    <property type="molecule type" value="Genomic_DNA"/>
</dbReference>
<dbReference type="EMBL" id="QUQM01000007">
    <property type="protein sequence ID" value="KAA8645420.1"/>
    <property type="molecule type" value="Genomic_DNA"/>
</dbReference>
<dbReference type="PANTHER" id="PTHR37848:SF1">
    <property type="entry name" value="SUN DOMAIN-CONTAINING PROTEIN"/>
    <property type="match status" value="1"/>
</dbReference>
<keyword evidence="2" id="KW-0472">Membrane</keyword>
<organism evidence="4 5">
    <name type="scientific">Aspergillus tanneri</name>
    <dbReference type="NCBI Taxonomy" id="1220188"/>
    <lineage>
        <taxon>Eukaryota</taxon>
        <taxon>Fungi</taxon>
        <taxon>Dikarya</taxon>
        <taxon>Ascomycota</taxon>
        <taxon>Pezizomycotina</taxon>
        <taxon>Eurotiomycetes</taxon>
        <taxon>Eurotiomycetidae</taxon>
        <taxon>Eurotiales</taxon>
        <taxon>Aspergillaceae</taxon>
        <taxon>Aspergillus</taxon>
        <taxon>Aspergillus subgen. Circumdati</taxon>
    </lineage>
</organism>
<feature type="compositionally biased region" description="Polar residues" evidence="1">
    <location>
        <begin position="1"/>
        <end position="10"/>
    </location>
</feature>
<comment type="caution">
    <text evidence="4">The sequence shown here is derived from an EMBL/GenBank/DDBJ whole genome shotgun (WGS) entry which is preliminary data.</text>
</comment>
<proteinExistence type="predicted"/>
<gene>
    <name evidence="3" type="ORF">ATNIH1004_006839</name>
    <name evidence="4" type="ORF">EYZ11_011799</name>
</gene>
<evidence type="ECO:0000256" key="2">
    <source>
        <dbReference type="SAM" id="Phobius"/>
    </source>
</evidence>
<evidence type="ECO:0000256" key="1">
    <source>
        <dbReference type="SAM" id="MobiDB-lite"/>
    </source>
</evidence>
<reference evidence="3 6" key="2">
    <citation type="submission" date="2019-08" db="EMBL/GenBank/DDBJ databases">
        <title>The genome sequence of a newly discovered highly antifungal drug resistant Aspergillus species, Aspergillus tanneri NIH 1004.</title>
        <authorList>
            <person name="Mounaud S."/>
            <person name="Singh I."/>
            <person name="Joardar V."/>
            <person name="Pakala S."/>
            <person name="Pakala S."/>
            <person name="Venepally P."/>
            <person name="Chung J.K."/>
            <person name="Losada L."/>
            <person name="Nierman W.C."/>
        </authorList>
    </citation>
    <scope>NUCLEOTIDE SEQUENCE [LARGE SCALE GENOMIC DNA]</scope>
    <source>
        <strain evidence="3 6">NIH1004</strain>
    </source>
</reference>
<dbReference type="VEuPathDB" id="FungiDB:EYZ11_011799"/>
<dbReference type="PANTHER" id="PTHR37848">
    <property type="entry name" value="EXPRESSED PROTEIN"/>
    <property type="match status" value="1"/>
</dbReference>
<name>A0A4S3J1U8_9EURO</name>
<evidence type="ECO:0000313" key="3">
    <source>
        <dbReference type="EMBL" id="KAA8645420.1"/>
    </source>
</evidence>
<dbReference type="RefSeq" id="XP_033424781.1">
    <property type="nucleotide sequence ID" value="XM_033571466.1"/>
</dbReference>
<accession>A0A4S3J1U8</accession>
<feature type="region of interest" description="Disordered" evidence="1">
    <location>
        <begin position="174"/>
        <end position="198"/>
    </location>
</feature>
<dbReference type="Proteomes" id="UP000324241">
    <property type="component" value="Unassembled WGS sequence"/>
</dbReference>
<reference evidence="4 5" key="1">
    <citation type="submission" date="2019-03" db="EMBL/GenBank/DDBJ databases">
        <title>The genome sequence of a newly discovered highly antifungal drug resistant Aspergillus species, Aspergillus tanneri NIH 1004.</title>
        <authorList>
            <person name="Mounaud S."/>
            <person name="Singh I."/>
            <person name="Joardar V."/>
            <person name="Pakala S."/>
            <person name="Pakala S."/>
            <person name="Venepally P."/>
            <person name="Hoover J."/>
            <person name="Nierman W."/>
            <person name="Chung J."/>
            <person name="Losada L."/>
        </authorList>
    </citation>
    <scope>NUCLEOTIDE SEQUENCE [LARGE SCALE GENOMIC DNA]</scope>
    <source>
        <strain evidence="4 5">NIH1004</strain>
    </source>
</reference>